<protein>
    <submittedName>
        <fullName evidence="7">Sugar kinase</fullName>
    </submittedName>
</protein>
<dbReference type="InterPro" id="IPR029056">
    <property type="entry name" value="Ribokinase-like"/>
</dbReference>
<sequence length="335" mass="34438">MSTAPGRVSAPADVLTFGETMLAAQLPGTLAVGAQARTTVAGAESNVAIGLARLGHHAVWAGLVGDDEPGRLVLRTLRGEGVDITRAGTHATAPTGAMLRERRVADLARVHYWRSHSAASLLTPADLAPALGDGARILHLTGITCALGPGPLEAVRTAAAHAQAQGWTVTLDVNHRQRLWTAEEAGRALRPLLPHITVLIASDDELPVVTGMPGGTPVGEDGSDGEERAVGALLDAGVREVVVKRGGEGAAVRDRQGTRHSLPALRVPVRDTVGAGDAFCAGYLSGLLDGLPPAARLARANTLGAFAVASDGDWEGLPRRDELGLLDAAPGSAIR</sequence>
<dbReference type="AlphaFoldDB" id="A0AAU1LLM3"/>
<keyword evidence="4 7" id="KW-0418">Kinase</keyword>
<evidence type="ECO:0000256" key="5">
    <source>
        <dbReference type="ARBA" id="ARBA00022840"/>
    </source>
</evidence>
<dbReference type="GO" id="GO:0016301">
    <property type="term" value="F:kinase activity"/>
    <property type="evidence" value="ECO:0007669"/>
    <property type="project" value="UniProtKB-KW"/>
</dbReference>
<dbReference type="EMBL" id="CP108169">
    <property type="protein sequence ID" value="WTQ72117.1"/>
    <property type="molecule type" value="Genomic_DNA"/>
</dbReference>
<keyword evidence="3" id="KW-0547">Nucleotide-binding</keyword>
<dbReference type="PANTHER" id="PTHR43085:SF1">
    <property type="entry name" value="PSEUDOURIDINE KINASE-RELATED"/>
    <property type="match status" value="1"/>
</dbReference>
<organism evidence="7">
    <name type="scientific">Streptomyces sp. NBC_00148</name>
    <dbReference type="NCBI Taxonomy" id="2903626"/>
    <lineage>
        <taxon>Bacteria</taxon>
        <taxon>Bacillati</taxon>
        <taxon>Actinomycetota</taxon>
        <taxon>Actinomycetes</taxon>
        <taxon>Kitasatosporales</taxon>
        <taxon>Streptomycetaceae</taxon>
        <taxon>Streptomyces</taxon>
    </lineage>
</organism>
<proteinExistence type="inferred from homology"/>
<dbReference type="SUPFAM" id="SSF53613">
    <property type="entry name" value="Ribokinase-like"/>
    <property type="match status" value="1"/>
</dbReference>
<evidence type="ECO:0000259" key="6">
    <source>
        <dbReference type="Pfam" id="PF00294"/>
    </source>
</evidence>
<dbReference type="CDD" id="cd01166">
    <property type="entry name" value="KdgK"/>
    <property type="match status" value="1"/>
</dbReference>
<dbReference type="InterPro" id="IPR011611">
    <property type="entry name" value="PfkB_dom"/>
</dbReference>
<evidence type="ECO:0000256" key="2">
    <source>
        <dbReference type="ARBA" id="ARBA00022679"/>
    </source>
</evidence>
<comment type="similarity">
    <text evidence="1">Belongs to the carbohydrate kinase PfkB family.</text>
</comment>
<dbReference type="Pfam" id="PF00294">
    <property type="entry name" value="PfkB"/>
    <property type="match status" value="1"/>
</dbReference>
<evidence type="ECO:0000256" key="3">
    <source>
        <dbReference type="ARBA" id="ARBA00022741"/>
    </source>
</evidence>
<dbReference type="InterPro" id="IPR002173">
    <property type="entry name" value="Carboh/pur_kinase_PfkB_CS"/>
</dbReference>
<name>A0AAU1LLM3_9ACTN</name>
<evidence type="ECO:0000313" key="7">
    <source>
        <dbReference type="EMBL" id="WTQ72117.1"/>
    </source>
</evidence>
<accession>A0AAU1LLM3</accession>
<keyword evidence="2" id="KW-0808">Transferase</keyword>
<dbReference type="GO" id="GO:0005524">
    <property type="term" value="F:ATP binding"/>
    <property type="evidence" value="ECO:0007669"/>
    <property type="project" value="UniProtKB-KW"/>
</dbReference>
<evidence type="ECO:0000256" key="4">
    <source>
        <dbReference type="ARBA" id="ARBA00022777"/>
    </source>
</evidence>
<keyword evidence="5" id="KW-0067">ATP-binding</keyword>
<dbReference type="InterPro" id="IPR050306">
    <property type="entry name" value="PfkB_Carbo_kinase"/>
</dbReference>
<reference evidence="7" key="1">
    <citation type="submission" date="2022-10" db="EMBL/GenBank/DDBJ databases">
        <title>The complete genomes of actinobacterial strains from the NBC collection.</title>
        <authorList>
            <person name="Joergensen T.S."/>
            <person name="Alvarez Arevalo M."/>
            <person name="Sterndorff E.B."/>
            <person name="Faurdal D."/>
            <person name="Vuksanovic O."/>
            <person name="Mourched A.-S."/>
            <person name="Charusanti P."/>
            <person name="Shaw S."/>
            <person name="Blin K."/>
            <person name="Weber T."/>
        </authorList>
    </citation>
    <scope>NUCLEOTIDE SEQUENCE</scope>
    <source>
        <strain evidence="7">NBC_00148</strain>
    </source>
</reference>
<gene>
    <name evidence="7" type="ORF">OG222_03045</name>
</gene>
<dbReference type="Gene3D" id="3.40.1190.20">
    <property type="match status" value="1"/>
</dbReference>
<dbReference type="PROSITE" id="PS00584">
    <property type="entry name" value="PFKB_KINASES_2"/>
    <property type="match status" value="1"/>
</dbReference>
<dbReference type="PANTHER" id="PTHR43085">
    <property type="entry name" value="HEXOKINASE FAMILY MEMBER"/>
    <property type="match status" value="1"/>
</dbReference>
<feature type="domain" description="Carbohydrate kinase PfkB" evidence="6">
    <location>
        <begin position="14"/>
        <end position="316"/>
    </location>
</feature>
<evidence type="ECO:0000256" key="1">
    <source>
        <dbReference type="ARBA" id="ARBA00010688"/>
    </source>
</evidence>